<dbReference type="GO" id="GO:0005524">
    <property type="term" value="F:ATP binding"/>
    <property type="evidence" value="ECO:0007669"/>
    <property type="project" value="UniProtKB-UniRule"/>
</dbReference>
<dbReference type="InterPro" id="IPR004364">
    <property type="entry name" value="Aa-tRNA-synt_II"/>
</dbReference>
<dbReference type="GO" id="GO:0000287">
    <property type="term" value="F:magnesium ion binding"/>
    <property type="evidence" value="ECO:0007669"/>
    <property type="project" value="UniProtKB-UniRule"/>
</dbReference>
<evidence type="ECO:0000256" key="12">
    <source>
        <dbReference type="RuleBase" id="RU000336"/>
    </source>
</evidence>
<dbReference type="CDD" id="cd04322">
    <property type="entry name" value="LysRS_N"/>
    <property type="match status" value="1"/>
</dbReference>
<comment type="similarity">
    <text evidence="2 11">Belongs to the class-II aminoacyl-tRNA synthetase family.</text>
</comment>
<dbReference type="InterPro" id="IPR018149">
    <property type="entry name" value="Lys-tRNA-synth_II_C"/>
</dbReference>
<dbReference type="HAMAP" id="MF_00252">
    <property type="entry name" value="Lys_tRNA_synth_class2"/>
    <property type="match status" value="1"/>
</dbReference>
<dbReference type="Gene3D" id="3.30.930.10">
    <property type="entry name" value="Bira Bifunctional Protein, Domain 2"/>
    <property type="match status" value="1"/>
</dbReference>
<keyword evidence="9 11" id="KW-0030">Aminoacyl-tRNA synthetase</keyword>
<gene>
    <name evidence="11" type="primary">lysS</name>
    <name evidence="14" type="ORF">BGO89_10730</name>
</gene>
<dbReference type="Gene3D" id="2.40.50.140">
    <property type="entry name" value="Nucleic acid-binding proteins"/>
    <property type="match status" value="1"/>
</dbReference>
<dbReference type="GO" id="GO:0005829">
    <property type="term" value="C:cytosol"/>
    <property type="evidence" value="ECO:0007669"/>
    <property type="project" value="TreeGrafter"/>
</dbReference>
<evidence type="ECO:0000256" key="4">
    <source>
        <dbReference type="ARBA" id="ARBA00022598"/>
    </source>
</evidence>
<dbReference type="AlphaFoldDB" id="A0A1M3KX13"/>
<protein>
    <recommendedName>
        <fullName evidence="11">Lysine--tRNA ligase</fullName>
        <ecNumber evidence="11">6.1.1.6</ecNumber>
    </recommendedName>
    <alternativeName>
        <fullName evidence="11">Lysyl-tRNA synthetase</fullName>
        <shortName evidence="11">LysRS</shortName>
    </alternativeName>
</protein>
<keyword evidence="3 11" id="KW-0963">Cytoplasm</keyword>
<keyword evidence="4 11" id="KW-0436">Ligase</keyword>
<evidence type="ECO:0000256" key="8">
    <source>
        <dbReference type="ARBA" id="ARBA00022917"/>
    </source>
</evidence>
<evidence type="ECO:0000256" key="3">
    <source>
        <dbReference type="ARBA" id="ARBA00022490"/>
    </source>
</evidence>
<dbReference type="CDD" id="cd00775">
    <property type="entry name" value="LysRS_core"/>
    <property type="match status" value="1"/>
</dbReference>
<dbReference type="FunFam" id="2.40.50.140:FF:000024">
    <property type="entry name" value="Lysine--tRNA ligase"/>
    <property type="match status" value="1"/>
</dbReference>
<evidence type="ECO:0000256" key="1">
    <source>
        <dbReference type="ARBA" id="ARBA00004496"/>
    </source>
</evidence>
<dbReference type="Pfam" id="PF00152">
    <property type="entry name" value="tRNA-synt_2"/>
    <property type="match status" value="1"/>
</dbReference>
<dbReference type="EC" id="6.1.1.6" evidence="11"/>
<keyword evidence="7 11" id="KW-0067">ATP-binding</keyword>
<comment type="cofactor">
    <cofactor evidence="11 12">
        <name>Mg(2+)</name>
        <dbReference type="ChEBI" id="CHEBI:18420"/>
    </cofactor>
    <text evidence="11 12">Binds 3 Mg(2+) ions per subunit.</text>
</comment>
<keyword evidence="11 12" id="KW-0460">Magnesium</keyword>
<dbReference type="GO" id="GO:0006430">
    <property type="term" value="P:lysyl-tRNA aminoacylation"/>
    <property type="evidence" value="ECO:0007669"/>
    <property type="project" value="UniProtKB-UniRule"/>
</dbReference>
<comment type="catalytic activity">
    <reaction evidence="10 11 12">
        <text>tRNA(Lys) + L-lysine + ATP = L-lysyl-tRNA(Lys) + AMP + diphosphate</text>
        <dbReference type="Rhea" id="RHEA:20792"/>
        <dbReference type="Rhea" id="RHEA-COMP:9696"/>
        <dbReference type="Rhea" id="RHEA-COMP:9697"/>
        <dbReference type="ChEBI" id="CHEBI:30616"/>
        <dbReference type="ChEBI" id="CHEBI:32551"/>
        <dbReference type="ChEBI" id="CHEBI:33019"/>
        <dbReference type="ChEBI" id="CHEBI:78442"/>
        <dbReference type="ChEBI" id="CHEBI:78529"/>
        <dbReference type="ChEBI" id="CHEBI:456215"/>
        <dbReference type="EC" id="6.1.1.6"/>
    </reaction>
</comment>
<comment type="subcellular location">
    <subcellularLocation>
        <location evidence="1 11">Cytoplasm</location>
    </subcellularLocation>
</comment>
<dbReference type="InterPro" id="IPR004365">
    <property type="entry name" value="NA-bd_OB_tRNA"/>
</dbReference>
<sequence length="501" mass="57669">MAVQERNEQELRRLEELHLLREQGVNPYPVSFAKTHDAARILQEFSDDDPTPLERVAVAGRIMTMRRMGKASFCHIQDHSGRIQVYLKKDDLGDAYDRLKLFDIGDIVGIEGFAFRTRMGEISVHARSFELLTKSVTPIPVAKEEVDEAGNVTRYDAFTDKEHRYRRRYLDLIVNPEIKDTFRKRARIITTMRRYFDERGWLEVETPILQPLYGGATARPFVTHHNTLGVDLYLRIADELYLKRLIVGGFEGVYEISKNFRNEGMDKTHNPEYTAMEIYVAYKDYQWMMDMTEDMLHTIVMDVNGSENVTFQEMDFSFAKPFRRVRMFDLFSEHTGMDLKGRSREELLAAARSLDVDIDPKASAMKILDEIFSVKVQPHLVQPTFVTDYPVEMSPLAKAHPTEAGLVERFELFINGNELANAFSELNDPVDQRQRLEDQARIRADGDDEAMVVDEDFLHAIEVGLPPTAGLGVGIDRLVMLLTNNDSIRDVVFFPQMRPEA</sequence>
<dbReference type="InterPro" id="IPR002313">
    <property type="entry name" value="Lys-tRNA-ligase_II"/>
</dbReference>
<keyword evidence="5 11" id="KW-0479">Metal-binding</keyword>
<dbReference type="InterPro" id="IPR045864">
    <property type="entry name" value="aa-tRNA-synth_II/BPL/LPL"/>
</dbReference>
<name>A0A1M3KX13_9BACT</name>
<dbReference type="Proteomes" id="UP000184233">
    <property type="component" value="Unassembled WGS sequence"/>
</dbReference>
<evidence type="ECO:0000256" key="11">
    <source>
        <dbReference type="HAMAP-Rule" id="MF_00252"/>
    </source>
</evidence>
<dbReference type="PRINTS" id="PR00982">
    <property type="entry name" value="TRNASYNTHLYS"/>
</dbReference>
<dbReference type="NCBIfam" id="NF001756">
    <property type="entry name" value="PRK00484.1"/>
    <property type="match status" value="1"/>
</dbReference>
<dbReference type="GO" id="GO:0000049">
    <property type="term" value="F:tRNA binding"/>
    <property type="evidence" value="ECO:0007669"/>
    <property type="project" value="TreeGrafter"/>
</dbReference>
<dbReference type="STRING" id="1895771.BGO89_10730"/>
<dbReference type="Pfam" id="PF01336">
    <property type="entry name" value="tRNA_anti-codon"/>
    <property type="match status" value="1"/>
</dbReference>
<dbReference type="InterPro" id="IPR044136">
    <property type="entry name" value="Lys-tRNA-ligase_II_N"/>
</dbReference>
<evidence type="ECO:0000256" key="2">
    <source>
        <dbReference type="ARBA" id="ARBA00008226"/>
    </source>
</evidence>
<keyword evidence="8 11" id="KW-0648">Protein biosynthesis</keyword>
<keyword evidence="6 11" id="KW-0547">Nucleotide-binding</keyword>
<proteinExistence type="inferred from homology"/>
<dbReference type="GO" id="GO:0004824">
    <property type="term" value="F:lysine-tRNA ligase activity"/>
    <property type="evidence" value="ECO:0007669"/>
    <property type="project" value="UniProtKB-UniRule"/>
</dbReference>
<dbReference type="InterPro" id="IPR006195">
    <property type="entry name" value="aa-tRNA-synth_II"/>
</dbReference>
<evidence type="ECO:0000256" key="10">
    <source>
        <dbReference type="ARBA" id="ARBA00048573"/>
    </source>
</evidence>
<evidence type="ECO:0000256" key="6">
    <source>
        <dbReference type="ARBA" id="ARBA00022741"/>
    </source>
</evidence>
<dbReference type="FunFam" id="3.30.930.10:FF:000238">
    <property type="entry name" value="Lysine--tRNA ligase"/>
    <property type="match status" value="1"/>
</dbReference>
<dbReference type="PANTHER" id="PTHR42918">
    <property type="entry name" value="LYSYL-TRNA SYNTHETASE"/>
    <property type="match status" value="1"/>
</dbReference>
<evidence type="ECO:0000256" key="7">
    <source>
        <dbReference type="ARBA" id="ARBA00022840"/>
    </source>
</evidence>
<dbReference type="PANTHER" id="PTHR42918:SF15">
    <property type="entry name" value="LYSINE--TRNA LIGASE, CHLOROPLASTIC_MITOCHONDRIAL"/>
    <property type="match status" value="1"/>
</dbReference>
<evidence type="ECO:0000313" key="15">
    <source>
        <dbReference type="Proteomes" id="UP000184233"/>
    </source>
</evidence>
<feature type="binding site" evidence="11">
    <location>
        <position position="411"/>
    </location>
    <ligand>
        <name>Mg(2+)</name>
        <dbReference type="ChEBI" id="CHEBI:18420"/>
        <label>1</label>
    </ligand>
</feature>
<dbReference type="SUPFAM" id="SSF55681">
    <property type="entry name" value="Class II aaRS and biotin synthetases"/>
    <property type="match status" value="1"/>
</dbReference>
<dbReference type="NCBIfam" id="TIGR00499">
    <property type="entry name" value="lysS_bact"/>
    <property type="match status" value="1"/>
</dbReference>
<reference evidence="14 15" key="1">
    <citation type="submission" date="2016-09" db="EMBL/GenBank/DDBJ databases">
        <title>Genome-resolved meta-omics ties microbial dynamics to process performance in biotechnology for thiocyanate degradation.</title>
        <authorList>
            <person name="Kantor R.S."/>
            <person name="Huddy R.J."/>
            <person name="Iyer R."/>
            <person name="Thomas B.C."/>
            <person name="Brown C.T."/>
            <person name="Anantharaman K."/>
            <person name="Tringe S."/>
            <person name="Hettich R.L."/>
            <person name="Harrison S.T."/>
            <person name="Banfield J.F."/>
        </authorList>
    </citation>
    <scope>NUCLEOTIDE SEQUENCE [LARGE SCALE GENOMIC DNA]</scope>
    <source>
        <strain evidence="14">59-99</strain>
    </source>
</reference>
<feature type="domain" description="Aminoacyl-transfer RNA synthetases class-II family profile" evidence="13">
    <location>
        <begin position="182"/>
        <end position="499"/>
    </location>
</feature>
<evidence type="ECO:0000259" key="13">
    <source>
        <dbReference type="PROSITE" id="PS50862"/>
    </source>
</evidence>
<feature type="binding site" evidence="11">
    <location>
        <position position="418"/>
    </location>
    <ligand>
        <name>Mg(2+)</name>
        <dbReference type="ChEBI" id="CHEBI:18420"/>
        <label>2</label>
    </ligand>
</feature>
<comment type="caution">
    <text evidence="14">The sequence shown here is derived from an EMBL/GenBank/DDBJ whole genome shotgun (WGS) entry which is preliminary data.</text>
</comment>
<accession>A0A1M3KX13</accession>
<dbReference type="InterPro" id="IPR012340">
    <property type="entry name" value="NA-bd_OB-fold"/>
</dbReference>
<feature type="binding site" evidence="11">
    <location>
        <position position="418"/>
    </location>
    <ligand>
        <name>Mg(2+)</name>
        <dbReference type="ChEBI" id="CHEBI:18420"/>
        <label>1</label>
    </ligand>
</feature>
<evidence type="ECO:0000256" key="9">
    <source>
        <dbReference type="ARBA" id="ARBA00023146"/>
    </source>
</evidence>
<organism evidence="14 15">
    <name type="scientific">Candidatus Kapaibacterium thiocyanatum</name>
    <dbReference type="NCBI Taxonomy" id="1895771"/>
    <lineage>
        <taxon>Bacteria</taxon>
        <taxon>Pseudomonadati</taxon>
        <taxon>Candidatus Kapaibacteriota</taxon>
        <taxon>Candidatus Kapaibacteriia</taxon>
        <taxon>Candidatus Kapaibacteriales</taxon>
        <taxon>Candidatus Kapaibacteriaceae</taxon>
        <taxon>Candidatus Kapaibacterium</taxon>
    </lineage>
</organism>
<evidence type="ECO:0000313" key="14">
    <source>
        <dbReference type="EMBL" id="OJX56986.1"/>
    </source>
</evidence>
<dbReference type="PROSITE" id="PS50862">
    <property type="entry name" value="AA_TRNA_LIGASE_II"/>
    <property type="match status" value="1"/>
</dbReference>
<comment type="subunit">
    <text evidence="11">Homodimer.</text>
</comment>
<dbReference type="EMBL" id="MKVH01000024">
    <property type="protein sequence ID" value="OJX56986.1"/>
    <property type="molecule type" value="Genomic_DNA"/>
</dbReference>
<dbReference type="SUPFAM" id="SSF50249">
    <property type="entry name" value="Nucleic acid-binding proteins"/>
    <property type="match status" value="1"/>
</dbReference>
<evidence type="ECO:0000256" key="5">
    <source>
        <dbReference type="ARBA" id="ARBA00022723"/>
    </source>
</evidence>